<evidence type="ECO:0000313" key="2">
    <source>
        <dbReference type="EMBL" id="AFM03945.1"/>
    </source>
</evidence>
<dbReference type="PATRIC" id="fig|880071.3.peg.1504"/>
<feature type="compositionally biased region" description="Basic and acidic residues" evidence="1">
    <location>
        <begin position="45"/>
        <end position="64"/>
    </location>
</feature>
<keyword evidence="3" id="KW-1185">Reference proteome</keyword>
<evidence type="ECO:0000256" key="1">
    <source>
        <dbReference type="SAM" id="MobiDB-lite"/>
    </source>
</evidence>
<dbReference type="HOGENOM" id="CLU_692134_0_0_10"/>
<gene>
    <name evidence="2" type="ordered locus">Fleli_1523</name>
</gene>
<proteinExistence type="predicted"/>
<sequence>MKDNTKNPKTGLEKESIMDDDFSSLDLSKVKKNRDNNNVLIPLSEKSRDGNSNDDKTNQQSTHEERVYKFRMQRLQSIKQDIDITRNQIEKARHYVRKDLMPIIDRIAVQKFKYVRILDEAYEKQFFSFKQKEHIRKLIEERSHQLLQQYRFEPARKMYKKYVKHNQNLDADVFNSASDVAKEFAEAVNDLLFDWNKDREENKDKKRFDINEETEGFRIEDFDTGNKKRVVFHSDKKNKPFNTAQALRVLYTRLAKDLHPDLEQDEKRKIEKNDVMRRLTEAYKNEDLYELLQIQFEYNAESTENYTDALPEEQLRVINETLLSQIKKLQEDYKEMTVFGEDAILYRQFCAPNDPKGELTSIKVNRHKEELVFELLDLKDEMQIVMNKEKFEKYLKEL</sequence>
<dbReference type="OrthoDB" id="114754at2"/>
<dbReference type="STRING" id="880071.Fleli_1523"/>
<reference evidence="3" key="1">
    <citation type="submission" date="2012-06" db="EMBL/GenBank/DDBJ databases">
        <title>The complete genome of Flexibacter litoralis DSM 6794.</title>
        <authorList>
            <person name="Lucas S."/>
            <person name="Copeland A."/>
            <person name="Lapidus A."/>
            <person name="Glavina del Rio T."/>
            <person name="Dalin E."/>
            <person name="Tice H."/>
            <person name="Bruce D."/>
            <person name="Goodwin L."/>
            <person name="Pitluck S."/>
            <person name="Peters L."/>
            <person name="Ovchinnikova G."/>
            <person name="Lu M."/>
            <person name="Kyrpides N."/>
            <person name="Mavromatis K."/>
            <person name="Ivanova N."/>
            <person name="Brettin T."/>
            <person name="Detter J.C."/>
            <person name="Han C."/>
            <person name="Larimer F."/>
            <person name="Land M."/>
            <person name="Hauser L."/>
            <person name="Markowitz V."/>
            <person name="Cheng J.-F."/>
            <person name="Hugenholtz P."/>
            <person name="Woyke T."/>
            <person name="Wu D."/>
            <person name="Spring S."/>
            <person name="Lang E."/>
            <person name="Kopitz M."/>
            <person name="Brambilla E."/>
            <person name="Klenk H.-P."/>
            <person name="Eisen J.A."/>
        </authorList>
    </citation>
    <scope>NUCLEOTIDE SEQUENCE [LARGE SCALE GENOMIC DNA]</scope>
    <source>
        <strain evidence="3">ATCC 23117 / DSM 6794 / NBRC 15988 / NCIMB 1366 / Sio-4</strain>
    </source>
</reference>
<accession>I4AJ10</accession>
<evidence type="ECO:0008006" key="4">
    <source>
        <dbReference type="Google" id="ProtNLM"/>
    </source>
</evidence>
<dbReference type="EMBL" id="CP003345">
    <property type="protein sequence ID" value="AFM03945.1"/>
    <property type="molecule type" value="Genomic_DNA"/>
</dbReference>
<dbReference type="eggNOG" id="COG2214">
    <property type="taxonomic scope" value="Bacteria"/>
</dbReference>
<feature type="region of interest" description="Disordered" evidence="1">
    <location>
        <begin position="36"/>
        <end position="64"/>
    </location>
</feature>
<protein>
    <recommendedName>
        <fullName evidence="4">DnaJ-like protein</fullName>
    </recommendedName>
</protein>
<dbReference type="Proteomes" id="UP000006054">
    <property type="component" value="Chromosome"/>
</dbReference>
<dbReference type="RefSeq" id="WP_014797402.1">
    <property type="nucleotide sequence ID" value="NC_018018.1"/>
</dbReference>
<dbReference type="KEGG" id="fli:Fleli_1523"/>
<dbReference type="AlphaFoldDB" id="I4AJ10"/>
<name>I4AJ10_BERLS</name>
<organism evidence="2 3">
    <name type="scientific">Bernardetia litoralis (strain ATCC 23117 / DSM 6794 / NBRC 15988 / NCIMB 1366 / Fx l1 / Sio-4)</name>
    <name type="common">Flexibacter litoralis</name>
    <dbReference type="NCBI Taxonomy" id="880071"/>
    <lineage>
        <taxon>Bacteria</taxon>
        <taxon>Pseudomonadati</taxon>
        <taxon>Bacteroidota</taxon>
        <taxon>Cytophagia</taxon>
        <taxon>Cytophagales</taxon>
        <taxon>Bernardetiaceae</taxon>
        <taxon>Bernardetia</taxon>
    </lineage>
</organism>
<evidence type="ECO:0000313" key="3">
    <source>
        <dbReference type="Proteomes" id="UP000006054"/>
    </source>
</evidence>